<protein>
    <submittedName>
        <fullName evidence="4">SHSP domain-containing protein</fullName>
    </submittedName>
</protein>
<dbReference type="Pfam" id="PF00011">
    <property type="entry name" value="HSP20"/>
    <property type="match status" value="1"/>
</dbReference>
<feature type="domain" description="SHSP" evidence="1">
    <location>
        <begin position="26"/>
        <end position="99"/>
    </location>
</feature>
<gene>
    <name evidence="2" type="ORF">NBR_LOCUS12722</name>
</gene>
<dbReference type="WBParaSite" id="NBR_0001272101-mRNA-1">
    <property type="protein sequence ID" value="NBR_0001272101-mRNA-1"/>
    <property type="gene ID" value="NBR_0001272101"/>
</dbReference>
<sequence length="101" mass="11402">MSIPVEVSSEAKWDWPLQANDQFVKIIDDETHFEVDLDAKCFTPKEIELNTEDYFTKYKQKMIHALAASSCYKLPAGVNPKTLKSSLDNNGVLHISAQKGE</sequence>
<dbReference type="PANTHER" id="PTHR45640">
    <property type="entry name" value="HEAT SHOCK PROTEIN HSP-12.2-RELATED"/>
    <property type="match status" value="1"/>
</dbReference>
<dbReference type="STRING" id="27835.A0A158R0X8"/>
<proteinExistence type="predicted"/>
<organism evidence="4">
    <name type="scientific">Nippostrongylus brasiliensis</name>
    <name type="common">Rat hookworm</name>
    <dbReference type="NCBI Taxonomy" id="27835"/>
    <lineage>
        <taxon>Eukaryota</taxon>
        <taxon>Metazoa</taxon>
        <taxon>Ecdysozoa</taxon>
        <taxon>Nematoda</taxon>
        <taxon>Chromadorea</taxon>
        <taxon>Rhabditida</taxon>
        <taxon>Rhabditina</taxon>
        <taxon>Rhabditomorpha</taxon>
        <taxon>Strongyloidea</taxon>
        <taxon>Heligmosomidae</taxon>
        <taxon>Nippostrongylus</taxon>
    </lineage>
</organism>
<dbReference type="CDD" id="cd06526">
    <property type="entry name" value="metazoan_ACD"/>
    <property type="match status" value="1"/>
</dbReference>
<dbReference type="GO" id="GO:0005737">
    <property type="term" value="C:cytoplasm"/>
    <property type="evidence" value="ECO:0007669"/>
    <property type="project" value="TreeGrafter"/>
</dbReference>
<evidence type="ECO:0000259" key="1">
    <source>
        <dbReference type="Pfam" id="PF00011"/>
    </source>
</evidence>
<evidence type="ECO:0000313" key="4">
    <source>
        <dbReference type="WBParaSite" id="NBR_0001272101-mRNA-1"/>
    </source>
</evidence>
<evidence type="ECO:0000313" key="3">
    <source>
        <dbReference type="Proteomes" id="UP000271162"/>
    </source>
</evidence>
<dbReference type="AlphaFoldDB" id="A0A158R0X8"/>
<evidence type="ECO:0000313" key="2">
    <source>
        <dbReference type="EMBL" id="VDL76311.1"/>
    </source>
</evidence>
<keyword evidence="3" id="KW-1185">Reference proteome</keyword>
<accession>A0A158R0X8</accession>
<dbReference type="SUPFAM" id="SSF49764">
    <property type="entry name" value="HSP20-like chaperones"/>
    <property type="match status" value="1"/>
</dbReference>
<dbReference type="GO" id="GO:0051082">
    <property type="term" value="F:unfolded protein binding"/>
    <property type="evidence" value="ECO:0007669"/>
    <property type="project" value="TreeGrafter"/>
</dbReference>
<name>A0A158R0X8_NIPBR</name>
<dbReference type="Proteomes" id="UP000271162">
    <property type="component" value="Unassembled WGS sequence"/>
</dbReference>
<dbReference type="InterPro" id="IPR002068">
    <property type="entry name" value="A-crystallin/Hsp20_dom"/>
</dbReference>
<dbReference type="PANTHER" id="PTHR45640:SF35">
    <property type="entry name" value="HEAT SHOCK PROTEIN HSP-12.2"/>
    <property type="match status" value="1"/>
</dbReference>
<dbReference type="OMA" id="HMDHEAR"/>
<dbReference type="GO" id="GO:0005634">
    <property type="term" value="C:nucleus"/>
    <property type="evidence" value="ECO:0007669"/>
    <property type="project" value="TreeGrafter"/>
</dbReference>
<dbReference type="GO" id="GO:0009408">
    <property type="term" value="P:response to heat"/>
    <property type="evidence" value="ECO:0007669"/>
    <property type="project" value="TreeGrafter"/>
</dbReference>
<dbReference type="InterPro" id="IPR008978">
    <property type="entry name" value="HSP20-like_chaperone"/>
</dbReference>
<dbReference type="EMBL" id="UYSL01020838">
    <property type="protein sequence ID" value="VDL76311.1"/>
    <property type="molecule type" value="Genomic_DNA"/>
</dbReference>
<reference evidence="2 3" key="2">
    <citation type="submission" date="2018-11" db="EMBL/GenBank/DDBJ databases">
        <authorList>
            <consortium name="Pathogen Informatics"/>
        </authorList>
    </citation>
    <scope>NUCLEOTIDE SEQUENCE [LARGE SCALE GENOMIC DNA]</scope>
</reference>
<dbReference type="Gene3D" id="2.60.40.790">
    <property type="match status" value="1"/>
</dbReference>
<dbReference type="GO" id="GO:0042026">
    <property type="term" value="P:protein refolding"/>
    <property type="evidence" value="ECO:0007669"/>
    <property type="project" value="TreeGrafter"/>
</dbReference>
<dbReference type="InterPro" id="IPR001436">
    <property type="entry name" value="Alpha-crystallin/sHSP_animal"/>
</dbReference>
<reference evidence="4" key="1">
    <citation type="submission" date="2016-04" db="UniProtKB">
        <authorList>
            <consortium name="WormBaseParasite"/>
        </authorList>
    </citation>
    <scope>IDENTIFICATION</scope>
</reference>